<evidence type="ECO:0000313" key="1">
    <source>
        <dbReference type="EMBL" id="OKL50395.1"/>
    </source>
</evidence>
<reference evidence="2" key="1">
    <citation type="submission" date="2016-11" db="EMBL/GenBank/DDBJ databases">
        <title>Actinomyces gypaetusis sp. nov. isolated from Gypaetus barbatus in Qinghai Tibet Plateau China.</title>
        <authorList>
            <person name="Meng X."/>
        </authorList>
    </citation>
    <scope>NUCLEOTIDE SEQUENCE [LARGE SCALE GENOMIC DNA]</scope>
    <source>
        <strain evidence="2">DSM 15383</strain>
    </source>
</reference>
<dbReference type="Proteomes" id="UP000186465">
    <property type="component" value="Unassembled WGS sequence"/>
</dbReference>
<sequence>MKSRPGRPAAVCLLDGPSGTGKSTLARALLAALPRTRGPRWAGLQLVQMDDFYPGWEGLAAGQQILAKSVLSSFDTADSGEAAAAETASKAAGYGYWRWDWAADRAGKWRTLPAGAPLLVEGCGALTRETISLADFGIWIEMDEATRKARALGRDGDMFAPHWEGWLSQEQQHWQQNHPAQLADLCFSASLETDL</sequence>
<dbReference type="SUPFAM" id="SSF52540">
    <property type="entry name" value="P-loop containing nucleoside triphosphate hydrolases"/>
    <property type="match status" value="1"/>
</dbReference>
<dbReference type="InterPro" id="IPR027417">
    <property type="entry name" value="P-loop_NTPase"/>
</dbReference>
<evidence type="ECO:0000313" key="2">
    <source>
        <dbReference type="Proteomes" id="UP000186465"/>
    </source>
</evidence>
<comment type="caution">
    <text evidence="1">The sequence shown here is derived from an EMBL/GenBank/DDBJ whole genome shotgun (WGS) entry which is preliminary data.</text>
</comment>
<keyword evidence="2" id="KW-1185">Reference proteome</keyword>
<name>A0A1Q5PSH7_9ACTO</name>
<dbReference type="EMBL" id="MPDM01000002">
    <property type="protein sequence ID" value="OKL50395.1"/>
    <property type="molecule type" value="Genomic_DNA"/>
</dbReference>
<protein>
    <submittedName>
        <fullName evidence="1">Uncharacterized protein</fullName>
    </submittedName>
</protein>
<dbReference type="Gene3D" id="3.40.50.300">
    <property type="entry name" value="P-loop containing nucleotide triphosphate hydrolases"/>
    <property type="match status" value="1"/>
</dbReference>
<dbReference type="STRING" id="156892.BM477_02955"/>
<organism evidence="1 2">
    <name type="scientific">Boudabousia marimammalium</name>
    <dbReference type="NCBI Taxonomy" id="156892"/>
    <lineage>
        <taxon>Bacteria</taxon>
        <taxon>Bacillati</taxon>
        <taxon>Actinomycetota</taxon>
        <taxon>Actinomycetes</taxon>
        <taxon>Actinomycetales</taxon>
        <taxon>Actinomycetaceae</taxon>
        <taxon>Boudabousia</taxon>
    </lineage>
</organism>
<proteinExistence type="predicted"/>
<dbReference type="AlphaFoldDB" id="A0A1Q5PSH7"/>
<gene>
    <name evidence="1" type="ORF">BM477_02955</name>
</gene>
<accession>A0A1Q5PSH7</accession>